<keyword evidence="2" id="KW-1185">Reference proteome</keyword>
<reference evidence="1 2" key="1">
    <citation type="submission" date="2016-10" db="EMBL/GenBank/DDBJ databases">
        <authorList>
            <person name="de Groot N.N."/>
        </authorList>
    </citation>
    <scope>NUCLEOTIDE SEQUENCE [LARGE SCALE GENOMIC DNA]</scope>
    <source>
        <strain evidence="1 2">CGMCC 4.5506</strain>
    </source>
</reference>
<proteinExistence type="predicted"/>
<evidence type="ECO:0000313" key="2">
    <source>
        <dbReference type="Proteomes" id="UP000199494"/>
    </source>
</evidence>
<gene>
    <name evidence="1" type="ORF">SAMN05421630_111178</name>
</gene>
<sequence length="140" mass="14571">MTAKGPARWGLLAVLILDAVLLALLELFLLPLRLDGVLLPKLGDVPFPISVLIAVVTTPLLVALAIPLIGKRLAGVPLIAWLLTLFVVGLQGPGGDLVLVADWRAFALLAGGALPAAIVLGRGGVRVQRARQEAVSAKVR</sequence>
<dbReference type="STRING" id="530584.SAMN05421630_111178"/>
<dbReference type="AlphaFoldDB" id="A0A1G6X0F4"/>
<evidence type="ECO:0000313" key="1">
    <source>
        <dbReference type="EMBL" id="SDD70756.1"/>
    </source>
</evidence>
<dbReference type="Proteomes" id="UP000199494">
    <property type="component" value="Unassembled WGS sequence"/>
</dbReference>
<accession>A0A1G6X0F4</accession>
<protein>
    <submittedName>
        <fullName evidence="1">Uncharacterized protein</fullName>
    </submittedName>
</protein>
<organism evidence="1 2">
    <name type="scientific">Prauserella marina</name>
    <dbReference type="NCBI Taxonomy" id="530584"/>
    <lineage>
        <taxon>Bacteria</taxon>
        <taxon>Bacillati</taxon>
        <taxon>Actinomycetota</taxon>
        <taxon>Actinomycetes</taxon>
        <taxon>Pseudonocardiales</taxon>
        <taxon>Pseudonocardiaceae</taxon>
        <taxon>Prauserella</taxon>
    </lineage>
</organism>
<dbReference type="EMBL" id="FMZE01000011">
    <property type="protein sequence ID" value="SDD70756.1"/>
    <property type="molecule type" value="Genomic_DNA"/>
</dbReference>
<name>A0A1G6X0F4_9PSEU</name>